<dbReference type="EMBL" id="JBFNQN010000007">
    <property type="protein sequence ID" value="MEW9265310.1"/>
    <property type="molecule type" value="Genomic_DNA"/>
</dbReference>
<evidence type="ECO:0000256" key="3">
    <source>
        <dbReference type="ARBA" id="ARBA00022723"/>
    </source>
</evidence>
<proteinExistence type="inferred from homology"/>
<dbReference type="Proteomes" id="UP001555826">
    <property type="component" value="Unassembled WGS sequence"/>
</dbReference>
<evidence type="ECO:0000256" key="5">
    <source>
        <dbReference type="ARBA" id="ARBA00022842"/>
    </source>
</evidence>
<keyword evidence="8" id="KW-1185">Reference proteome</keyword>
<evidence type="ECO:0000256" key="1">
    <source>
        <dbReference type="ARBA" id="ARBA00001946"/>
    </source>
</evidence>
<keyword evidence="5" id="KW-0460">Magnesium</keyword>
<name>A0ABV3P6Q6_9ACTN</name>
<reference evidence="7 8" key="1">
    <citation type="submission" date="2024-07" db="EMBL/GenBank/DDBJ databases">
        <authorList>
            <person name="Thanompreechachai J."/>
            <person name="Duangmal K."/>
        </authorList>
    </citation>
    <scope>NUCLEOTIDE SEQUENCE [LARGE SCALE GENOMIC DNA]</scope>
    <source>
        <strain evidence="7 8">KCTC 19886</strain>
    </source>
</reference>
<dbReference type="PROSITE" id="PS51435">
    <property type="entry name" value="AP_NUCLEASE_F1_4"/>
    <property type="match status" value="1"/>
</dbReference>
<dbReference type="Gene3D" id="3.60.10.10">
    <property type="entry name" value="Endonuclease/exonuclease/phosphatase"/>
    <property type="match status" value="1"/>
</dbReference>
<dbReference type="PANTHER" id="PTHR43250:SF2">
    <property type="entry name" value="EXODEOXYRIBONUCLEASE III"/>
    <property type="match status" value="1"/>
</dbReference>
<dbReference type="Pfam" id="PF03372">
    <property type="entry name" value="Exo_endo_phos"/>
    <property type="match status" value="1"/>
</dbReference>
<dbReference type="InterPro" id="IPR004808">
    <property type="entry name" value="AP_endonuc_1"/>
</dbReference>
<keyword evidence="3" id="KW-0479">Metal-binding</keyword>
<comment type="caution">
    <text evidence="7">The sequence shown here is derived from an EMBL/GenBank/DDBJ whole genome shotgun (WGS) entry which is preliminary data.</text>
</comment>
<organism evidence="7 8">
    <name type="scientific">Kineococcus endophyticus</name>
    <dbReference type="NCBI Taxonomy" id="1181883"/>
    <lineage>
        <taxon>Bacteria</taxon>
        <taxon>Bacillati</taxon>
        <taxon>Actinomycetota</taxon>
        <taxon>Actinomycetes</taxon>
        <taxon>Kineosporiales</taxon>
        <taxon>Kineosporiaceae</taxon>
        <taxon>Kineococcus</taxon>
    </lineage>
</organism>
<gene>
    <name evidence="7" type="ORF">AB1207_11175</name>
</gene>
<dbReference type="RefSeq" id="WP_367638336.1">
    <property type="nucleotide sequence ID" value="NZ_JBFNQN010000007.1"/>
</dbReference>
<dbReference type="PANTHER" id="PTHR43250">
    <property type="entry name" value="EXODEOXYRIBONUCLEASE III"/>
    <property type="match status" value="1"/>
</dbReference>
<evidence type="ECO:0000256" key="4">
    <source>
        <dbReference type="ARBA" id="ARBA00022801"/>
    </source>
</evidence>
<feature type="domain" description="Endonuclease/exonuclease/phosphatase" evidence="6">
    <location>
        <begin position="11"/>
        <end position="265"/>
    </location>
</feature>
<evidence type="ECO:0000313" key="8">
    <source>
        <dbReference type="Proteomes" id="UP001555826"/>
    </source>
</evidence>
<dbReference type="InterPro" id="IPR036691">
    <property type="entry name" value="Endo/exonu/phosph_ase_sf"/>
</dbReference>
<dbReference type="GO" id="GO:0008311">
    <property type="term" value="F:double-stranded DNA 3'-5' DNA exonuclease activity"/>
    <property type="evidence" value="ECO:0007669"/>
    <property type="project" value="UniProtKB-EC"/>
</dbReference>
<dbReference type="InterPro" id="IPR005135">
    <property type="entry name" value="Endo/exonuclease/phosphatase"/>
</dbReference>
<evidence type="ECO:0000259" key="6">
    <source>
        <dbReference type="Pfam" id="PF03372"/>
    </source>
</evidence>
<evidence type="ECO:0000256" key="2">
    <source>
        <dbReference type="ARBA" id="ARBA00007092"/>
    </source>
</evidence>
<sequence>MAPRKKKLTVATVNVNGVRAAVRRGMQPWLDGRDPDVLLLQEVRAPDAELRKALPGFTHVAHTEAAAKGRAGVAVASKREFSAVRIGFAHDPHFEDSGRWIEVDVDTAVGPMTFVSAYVHSGEVGTPQQDDKYRFLDAMDVRLAELGKVAADSGREALVAGDLNIGHTERDIKNWKGNRGKAGFLEDERAHFDHWFDGLGWVDTQRRLAGDVDGPFAWWSWRGQAFDNDTGWRIDYQLVTPGLAERLRTVETDRAASYAERFSDHAPVVAVYSA</sequence>
<comment type="similarity">
    <text evidence="2">Belongs to the DNA repair enzymes AP/ExoA family.</text>
</comment>
<protein>
    <submittedName>
        <fullName evidence="7">Exodeoxyribonuclease III</fullName>
        <ecNumber evidence="7">3.1.11.2</ecNumber>
    </submittedName>
</protein>
<dbReference type="SUPFAM" id="SSF56219">
    <property type="entry name" value="DNase I-like"/>
    <property type="match status" value="1"/>
</dbReference>
<accession>A0ABV3P6Q6</accession>
<dbReference type="EC" id="3.1.11.2" evidence="7"/>
<evidence type="ECO:0000313" key="7">
    <source>
        <dbReference type="EMBL" id="MEW9265310.1"/>
    </source>
</evidence>
<dbReference type="NCBIfam" id="TIGR00633">
    <property type="entry name" value="xth"/>
    <property type="match status" value="1"/>
</dbReference>
<keyword evidence="4 7" id="KW-0378">Hydrolase</keyword>
<comment type="cofactor">
    <cofactor evidence="1">
        <name>Mg(2+)</name>
        <dbReference type="ChEBI" id="CHEBI:18420"/>
    </cofactor>
</comment>
<dbReference type="InterPro" id="IPR037493">
    <property type="entry name" value="ExoIII-like"/>
</dbReference>